<proteinExistence type="predicted"/>
<name>A0A8J3CC13_9PSEU</name>
<gene>
    <name evidence="1" type="ORF">GCM10012275_48190</name>
</gene>
<dbReference type="Proteomes" id="UP000637578">
    <property type="component" value="Unassembled WGS sequence"/>
</dbReference>
<reference evidence="1" key="2">
    <citation type="submission" date="2020-09" db="EMBL/GenBank/DDBJ databases">
        <authorList>
            <person name="Sun Q."/>
            <person name="Zhou Y."/>
        </authorList>
    </citation>
    <scope>NUCLEOTIDE SEQUENCE</scope>
    <source>
        <strain evidence="1">CGMCC 4.5737</strain>
    </source>
</reference>
<keyword evidence="2" id="KW-1185">Reference proteome</keyword>
<evidence type="ECO:0000313" key="2">
    <source>
        <dbReference type="Proteomes" id="UP000637578"/>
    </source>
</evidence>
<dbReference type="EMBL" id="BMMK01000027">
    <property type="protein sequence ID" value="GGM72019.1"/>
    <property type="molecule type" value="Genomic_DNA"/>
</dbReference>
<sequence length="123" mass="13836">MVFCSFLNQIPAAYPDASRIAVRCDNDSIHHSGITREWLAAPACCRSPSPLQPTEQPRRTHLGRTPHWIANITPATMADRIRQAHAFFRHRTPDQMLATATPWLPDGYGHNPWKAAQYAAAHK</sequence>
<accession>A0A8J3CC13</accession>
<reference evidence="1" key="1">
    <citation type="journal article" date="2014" name="Int. J. Syst. Evol. Microbiol.">
        <title>Complete genome sequence of Corynebacterium casei LMG S-19264T (=DSM 44701T), isolated from a smear-ripened cheese.</title>
        <authorList>
            <consortium name="US DOE Joint Genome Institute (JGI-PGF)"/>
            <person name="Walter F."/>
            <person name="Albersmeier A."/>
            <person name="Kalinowski J."/>
            <person name="Ruckert C."/>
        </authorList>
    </citation>
    <scope>NUCLEOTIDE SEQUENCE</scope>
    <source>
        <strain evidence="1">CGMCC 4.5737</strain>
    </source>
</reference>
<evidence type="ECO:0000313" key="1">
    <source>
        <dbReference type="EMBL" id="GGM72019.1"/>
    </source>
</evidence>
<comment type="caution">
    <text evidence="1">The sequence shown here is derived from an EMBL/GenBank/DDBJ whole genome shotgun (WGS) entry which is preliminary data.</text>
</comment>
<organism evidence="1 2">
    <name type="scientific">Longimycelium tulufanense</name>
    <dbReference type="NCBI Taxonomy" id="907463"/>
    <lineage>
        <taxon>Bacteria</taxon>
        <taxon>Bacillati</taxon>
        <taxon>Actinomycetota</taxon>
        <taxon>Actinomycetes</taxon>
        <taxon>Pseudonocardiales</taxon>
        <taxon>Pseudonocardiaceae</taxon>
        <taxon>Longimycelium</taxon>
    </lineage>
</organism>
<protein>
    <submittedName>
        <fullName evidence="1">Uncharacterized protein</fullName>
    </submittedName>
</protein>
<dbReference type="AlphaFoldDB" id="A0A8J3CC13"/>